<sequence length="320" mass="36215">MKFIYISLFCCRAKLVTYLPGLQLLVHRVAGTRSFSFAGSADESHVALNPLQMGLQTVWPDDDMELFRLQNQCCQLPDNVGFDCHLEGPADQAPSLEHKEPHDVLLSPFTTESHEQVLPHLVRKNDPNSSCGVGTRWCFDSPSVECVVQLCPELLQRDFKSMFPDAPPTDMTVMTVTQRTHNDMTAWSAEVAWEREQMLKKVTLPCVCVCVSLVCMRCMKHFSSIVQFVEGAREICHALQRDDFWADFIDPSSGLAFFGPYTNNTMFETDERYRQLGFQIEDLGCCKAIRHCLWGTHVFVGTIFTNAPTSSTIMRKLQGN</sequence>
<proteinExistence type="predicted"/>
<dbReference type="InterPro" id="IPR019362">
    <property type="entry name" value="MMADHC"/>
</dbReference>
<evidence type="ECO:0000313" key="1">
    <source>
        <dbReference type="Ensembl" id="ENSENLP00000036661.1"/>
    </source>
</evidence>
<reference evidence="1" key="2">
    <citation type="submission" date="2025-08" db="UniProtKB">
        <authorList>
            <consortium name="Ensembl"/>
        </authorList>
    </citation>
    <scope>IDENTIFICATION</scope>
</reference>
<protein>
    <submittedName>
        <fullName evidence="1">Metabolism of cobalamin associated D</fullName>
    </submittedName>
</protein>
<dbReference type="Pfam" id="PF10229">
    <property type="entry name" value="MMADHC"/>
    <property type="match status" value="2"/>
</dbReference>
<reference evidence="1" key="3">
    <citation type="submission" date="2025-09" db="UniProtKB">
        <authorList>
            <consortium name="Ensembl"/>
        </authorList>
    </citation>
    <scope>IDENTIFICATION</scope>
</reference>
<accession>A0A665VYF3</accession>
<dbReference type="Ensembl" id="ENSENLT00000037630.1">
    <property type="protein sequence ID" value="ENSENLP00000036661.1"/>
    <property type="gene ID" value="ENSENLG00000015912.1"/>
</dbReference>
<dbReference type="FunCoup" id="A0A665VYF3">
    <property type="interactions" value="1306"/>
</dbReference>
<dbReference type="PANTHER" id="PTHR13192">
    <property type="entry name" value="MY011 PROTEIN"/>
    <property type="match status" value="1"/>
</dbReference>
<dbReference type="OMA" id="PPDSHIM"/>
<dbReference type="InParanoid" id="A0A665VYF3"/>
<reference evidence="1" key="1">
    <citation type="submission" date="2021-04" db="EMBL/GenBank/DDBJ databases">
        <authorList>
            <consortium name="Wellcome Sanger Institute Data Sharing"/>
        </authorList>
    </citation>
    <scope>NUCLEOTIDE SEQUENCE [LARGE SCALE GENOMIC DNA]</scope>
</reference>
<dbReference type="Proteomes" id="UP000472264">
    <property type="component" value="Chromosome 21"/>
</dbReference>
<evidence type="ECO:0000313" key="2">
    <source>
        <dbReference type="Proteomes" id="UP000472264"/>
    </source>
</evidence>
<dbReference type="GO" id="GO:0005739">
    <property type="term" value="C:mitochondrion"/>
    <property type="evidence" value="ECO:0007669"/>
    <property type="project" value="TreeGrafter"/>
</dbReference>
<dbReference type="AlphaFoldDB" id="A0A665VYF3"/>
<gene>
    <name evidence="1" type="primary">mmadhcb</name>
</gene>
<keyword evidence="2" id="KW-1185">Reference proteome</keyword>
<name>A0A665VYF3_ECHNA</name>
<dbReference type="PANTHER" id="PTHR13192:SF3">
    <property type="entry name" value="COBALAMIN TRAFFICKING PROTEIN CBLD"/>
    <property type="match status" value="1"/>
</dbReference>
<organism evidence="1 2">
    <name type="scientific">Echeneis naucrates</name>
    <name type="common">Live sharksucker</name>
    <dbReference type="NCBI Taxonomy" id="173247"/>
    <lineage>
        <taxon>Eukaryota</taxon>
        <taxon>Metazoa</taxon>
        <taxon>Chordata</taxon>
        <taxon>Craniata</taxon>
        <taxon>Vertebrata</taxon>
        <taxon>Euteleostomi</taxon>
        <taxon>Actinopterygii</taxon>
        <taxon>Neopterygii</taxon>
        <taxon>Teleostei</taxon>
        <taxon>Neoteleostei</taxon>
        <taxon>Acanthomorphata</taxon>
        <taxon>Carangaria</taxon>
        <taxon>Carangiformes</taxon>
        <taxon>Echeneidae</taxon>
        <taxon>Echeneis</taxon>
    </lineage>
</organism>
<dbReference type="GO" id="GO:0009235">
    <property type="term" value="P:cobalamin metabolic process"/>
    <property type="evidence" value="ECO:0007669"/>
    <property type="project" value="InterPro"/>
</dbReference>